<feature type="repeat" description="ANK" evidence="3">
    <location>
        <begin position="907"/>
        <end position="940"/>
    </location>
</feature>
<evidence type="ECO:0000256" key="2">
    <source>
        <dbReference type="ARBA" id="ARBA00023043"/>
    </source>
</evidence>
<dbReference type="VEuPathDB" id="TrichDB:TVAGG3_0539810"/>
<dbReference type="PANTHER" id="PTHR24126:SF14">
    <property type="entry name" value="ANK_REP_REGION DOMAIN-CONTAINING PROTEIN"/>
    <property type="match status" value="1"/>
</dbReference>
<evidence type="ECO:0000256" key="1">
    <source>
        <dbReference type="ARBA" id="ARBA00022737"/>
    </source>
</evidence>
<dbReference type="PANTHER" id="PTHR24126">
    <property type="entry name" value="ANKYRIN REPEAT, PH AND SEC7 DOMAIN CONTAINING PROTEIN SECG-RELATED"/>
    <property type="match status" value="1"/>
</dbReference>
<feature type="repeat" description="ANK" evidence="3">
    <location>
        <begin position="724"/>
        <end position="756"/>
    </location>
</feature>
<proteinExistence type="predicted"/>
<dbReference type="InterPro" id="IPR002110">
    <property type="entry name" value="Ankyrin_rpt"/>
</dbReference>
<protein>
    <submittedName>
        <fullName evidence="5">Uncharacterized protein</fullName>
    </submittedName>
</protein>
<feature type="compositionally biased region" description="Basic and acidic residues" evidence="4">
    <location>
        <begin position="1041"/>
        <end position="1103"/>
    </location>
</feature>
<dbReference type="PROSITE" id="PS50297">
    <property type="entry name" value="ANK_REP_REGION"/>
    <property type="match status" value="13"/>
</dbReference>
<keyword evidence="6" id="KW-1185">Reference proteome</keyword>
<accession>A2EGL3</accession>
<evidence type="ECO:0000256" key="3">
    <source>
        <dbReference type="PROSITE-ProRule" id="PRU00023"/>
    </source>
</evidence>
<dbReference type="Gene3D" id="1.25.40.20">
    <property type="entry name" value="Ankyrin repeat-containing domain"/>
    <property type="match status" value="7"/>
</dbReference>
<dbReference type="PROSITE" id="PS50088">
    <property type="entry name" value="ANK_REPEAT"/>
    <property type="match status" value="15"/>
</dbReference>
<feature type="repeat" description="ANK" evidence="3">
    <location>
        <begin position="538"/>
        <end position="570"/>
    </location>
</feature>
<feature type="repeat" description="ANK" evidence="3">
    <location>
        <begin position="101"/>
        <end position="133"/>
    </location>
</feature>
<reference evidence="5" key="1">
    <citation type="submission" date="2006-10" db="EMBL/GenBank/DDBJ databases">
        <authorList>
            <person name="Amadeo P."/>
            <person name="Zhao Q."/>
            <person name="Wortman J."/>
            <person name="Fraser-Liggett C."/>
            <person name="Carlton J."/>
        </authorList>
    </citation>
    <scope>NUCLEOTIDE SEQUENCE</scope>
    <source>
        <strain evidence="5">G3</strain>
    </source>
</reference>
<dbReference type="SMART" id="SM00248">
    <property type="entry name" value="ANK"/>
    <property type="match status" value="22"/>
</dbReference>
<evidence type="ECO:0000313" key="6">
    <source>
        <dbReference type="Proteomes" id="UP000001542"/>
    </source>
</evidence>
<keyword evidence="1" id="KW-0677">Repeat</keyword>
<feature type="repeat" description="ANK" evidence="3">
    <location>
        <begin position="757"/>
        <end position="789"/>
    </location>
</feature>
<sequence length="1166" mass="129563">MDPNLAASLEEGNVEAVCKLISENKDFLESKNSNGFTPLLLAVNYGNLELVRALVDLGANIQALDPETGENSLHIAAKGDCRKIIKFLLTHGILIECTTNNGCTPLHIAANYGSVGSIRKLTRLGANINAKNVNGMTPLHIAAITDKRESVVALLEYVLPSLEKDTFGKTALDYAKEKFGVDDELTLSIADYGEVCFLYPFLKENEQIFRTKLAETEHKGGKLQFLIYKEAIENKRQEIIKVLLEEGVNPKITNQITKQTPLHVAAAVGVVSIIKQLIENEADIDAVDNEGNTPLHMAAQNCQYQAVSELITRGAIVKENNDGKTAIDLCRDSSDELPQKTKTFSYLVKMIGYNIAISKIENSKELLSFLKLNKKVIKKHGETLIFDAIAKDKADVVDFLLLNRVDSNCRDKEGKTPLICAVEQNKFEIAKQLLVYSADVNLTIESTGQTPLHIAAEKGYFDILELLLQNNAMLVDDANGDSAIRIAQRKLDEGNIDYEKIVNALCVVQNRDSLSSSMYNADVFAKQLKDSPGVIESYGPHLLREAIQKRYFDIVKILVEAGADINKNDTEGVNAVHEMAMSNSDEMMRYFLEKKGDLTLKEFHGRTPLLCACSSASPKTIKVLIEAGSLYALDDEGSTPMQLVVDCPETNKNEAIEIISDFTFETAKSKLTEEAELEEMLEQNAFLLRDKGSFFMQWAVTNKSTYTINFLISQGVSVSERDDAGTTVLITAVKAGDIDMIRVLVESGSITGVHDNDGRTPLHYAALGDNVEIVDYLIENGATNKKDNNGKTPLDLCSRRQSKAAKQISHSIRHLIEYFIEMDAAQNYHQFKEVFKKYRTKYGVHSAIRAISYNSKPHVEYLINHGLKPTVRDEKGMTLLHYAVPHCFEIAKFLIDKGANVNAQSEGGYTPLHIACKYQNNDDIIHLLIEHGADVNLTTKNNITPLFLAMKVGNTIAINSLLNKGADPNIRTETDLAPLDIAARRHNTEMIDILISKGADEVSLEETRMQELSIKEVEKQKIKKRRALRAAGLETNEESEEKSPTKDKTENKTDEASKEGKETKSTDEPVTPQKEKKQEGDQKSPKKEEKPEENQKSPKKENNSDESPNSPKKEKKNDEKADGDQPEGKKDEQNNKQSPGKKSKEQSAQKSPKPAAPSPKKDIFYQ</sequence>
<feature type="repeat" description="ANK" evidence="3">
    <location>
        <begin position="257"/>
        <end position="289"/>
    </location>
</feature>
<dbReference type="Proteomes" id="UP000001542">
    <property type="component" value="Unassembled WGS sequence"/>
</dbReference>
<evidence type="ECO:0000313" key="5">
    <source>
        <dbReference type="EMBL" id="EAY08208.1"/>
    </source>
</evidence>
<dbReference type="VEuPathDB" id="TrichDB:TVAG_308140"/>
<name>A2EGL3_TRIV3</name>
<organism evidence="5 6">
    <name type="scientific">Trichomonas vaginalis (strain ATCC PRA-98 / G3)</name>
    <dbReference type="NCBI Taxonomy" id="412133"/>
    <lineage>
        <taxon>Eukaryota</taxon>
        <taxon>Metamonada</taxon>
        <taxon>Parabasalia</taxon>
        <taxon>Trichomonadida</taxon>
        <taxon>Trichomonadidae</taxon>
        <taxon>Trichomonas</taxon>
    </lineage>
</organism>
<feature type="repeat" description="ANK" evidence="3">
    <location>
        <begin position="413"/>
        <end position="445"/>
    </location>
</feature>
<dbReference type="InterPro" id="IPR036770">
    <property type="entry name" value="Ankyrin_rpt-contain_sf"/>
</dbReference>
<feature type="repeat" description="ANK" evidence="3">
    <location>
        <begin position="34"/>
        <end position="66"/>
    </location>
</feature>
<feature type="compositionally biased region" description="Basic and acidic residues" evidence="4">
    <location>
        <begin position="1111"/>
        <end position="1134"/>
    </location>
</feature>
<feature type="region of interest" description="Disordered" evidence="4">
    <location>
        <begin position="1028"/>
        <end position="1166"/>
    </location>
</feature>
<reference evidence="5" key="2">
    <citation type="journal article" date="2007" name="Science">
        <title>Draft genome sequence of the sexually transmitted pathogen Trichomonas vaginalis.</title>
        <authorList>
            <person name="Carlton J.M."/>
            <person name="Hirt R.P."/>
            <person name="Silva J.C."/>
            <person name="Delcher A.L."/>
            <person name="Schatz M."/>
            <person name="Zhao Q."/>
            <person name="Wortman J.R."/>
            <person name="Bidwell S.L."/>
            <person name="Alsmark U.C.M."/>
            <person name="Besteiro S."/>
            <person name="Sicheritz-Ponten T."/>
            <person name="Noel C.J."/>
            <person name="Dacks J.B."/>
            <person name="Foster P.G."/>
            <person name="Simillion C."/>
            <person name="Van de Peer Y."/>
            <person name="Miranda-Saavedra D."/>
            <person name="Barton G.J."/>
            <person name="Westrop G.D."/>
            <person name="Mueller S."/>
            <person name="Dessi D."/>
            <person name="Fiori P.L."/>
            <person name="Ren Q."/>
            <person name="Paulsen I."/>
            <person name="Zhang H."/>
            <person name="Bastida-Corcuera F.D."/>
            <person name="Simoes-Barbosa A."/>
            <person name="Brown M.T."/>
            <person name="Hayes R.D."/>
            <person name="Mukherjee M."/>
            <person name="Okumura C.Y."/>
            <person name="Schneider R."/>
            <person name="Smith A.J."/>
            <person name="Vanacova S."/>
            <person name="Villalvazo M."/>
            <person name="Haas B.J."/>
            <person name="Pertea M."/>
            <person name="Feldblyum T.V."/>
            <person name="Utterback T.R."/>
            <person name="Shu C.L."/>
            <person name="Osoegawa K."/>
            <person name="de Jong P.J."/>
            <person name="Hrdy I."/>
            <person name="Horvathova L."/>
            <person name="Zubacova Z."/>
            <person name="Dolezal P."/>
            <person name="Malik S.B."/>
            <person name="Logsdon J.M. Jr."/>
            <person name="Henze K."/>
            <person name="Gupta A."/>
            <person name="Wang C.C."/>
            <person name="Dunne R.L."/>
            <person name="Upcroft J.A."/>
            <person name="Upcroft P."/>
            <person name="White O."/>
            <person name="Salzberg S.L."/>
            <person name="Tang P."/>
            <person name="Chiu C.-H."/>
            <person name="Lee Y.-S."/>
            <person name="Embley T.M."/>
            <person name="Coombs G.H."/>
            <person name="Mottram J.C."/>
            <person name="Tachezy J."/>
            <person name="Fraser-Liggett C.M."/>
            <person name="Johnson P.J."/>
        </authorList>
    </citation>
    <scope>NUCLEOTIDE SEQUENCE [LARGE SCALE GENOMIC DNA]</scope>
    <source>
        <strain evidence="5">G3</strain>
    </source>
</reference>
<dbReference type="eggNOG" id="KOG0504">
    <property type="taxonomic scope" value="Eukaryota"/>
</dbReference>
<feature type="repeat" description="ANK" evidence="3">
    <location>
        <begin position="974"/>
        <end position="1006"/>
    </location>
</feature>
<dbReference type="PRINTS" id="PR01415">
    <property type="entry name" value="ANKYRIN"/>
</dbReference>
<feature type="repeat" description="ANK" evidence="3">
    <location>
        <begin position="134"/>
        <end position="155"/>
    </location>
</feature>
<dbReference type="Pfam" id="PF00023">
    <property type="entry name" value="Ank"/>
    <property type="match status" value="1"/>
</dbReference>
<dbReference type="STRING" id="5722.A2EGL3"/>
<dbReference type="KEGG" id="tva:4766106"/>
<dbReference type="Pfam" id="PF12796">
    <property type="entry name" value="Ank_2"/>
    <property type="match status" value="7"/>
</dbReference>
<dbReference type="SUPFAM" id="SSF48403">
    <property type="entry name" value="Ankyrin repeat"/>
    <property type="match status" value="3"/>
</dbReference>
<feature type="repeat" description="ANK" evidence="3">
    <location>
        <begin position="604"/>
        <end position="636"/>
    </location>
</feature>
<dbReference type="InParanoid" id="A2EGL3"/>
<dbReference type="AlphaFoldDB" id="A2EGL3"/>
<dbReference type="eggNOG" id="KOG4177">
    <property type="taxonomic scope" value="Eukaryota"/>
</dbReference>
<gene>
    <name evidence="5" type="ORF">TVAG_308140</name>
</gene>
<feature type="repeat" description="ANK" evidence="3">
    <location>
        <begin position="68"/>
        <end position="100"/>
    </location>
</feature>
<feature type="repeat" description="ANK" evidence="3">
    <location>
        <begin position="447"/>
        <end position="472"/>
    </location>
</feature>
<keyword evidence="2 3" id="KW-0040">ANK repeat</keyword>
<feature type="repeat" description="ANK" evidence="3">
    <location>
        <begin position="290"/>
        <end position="322"/>
    </location>
</feature>
<dbReference type="SMR" id="A2EGL3"/>
<evidence type="ECO:0000256" key="4">
    <source>
        <dbReference type="SAM" id="MobiDB-lite"/>
    </source>
</evidence>
<dbReference type="RefSeq" id="XP_001320431.1">
    <property type="nucleotide sequence ID" value="XM_001320396.1"/>
</dbReference>
<dbReference type="EMBL" id="DS113383">
    <property type="protein sequence ID" value="EAY08208.1"/>
    <property type="molecule type" value="Genomic_DNA"/>
</dbReference>
<feature type="repeat" description="ANK" evidence="3">
    <location>
        <begin position="941"/>
        <end position="973"/>
    </location>
</feature>